<name>A0AAJ7SHQ9_9ACAR</name>
<dbReference type="InterPro" id="IPR053012">
    <property type="entry name" value="ER-organelle_contact"/>
</dbReference>
<dbReference type="GeneID" id="100908294"/>
<evidence type="ECO:0000259" key="1">
    <source>
        <dbReference type="PROSITE" id="PS50191"/>
    </source>
</evidence>
<dbReference type="Proteomes" id="UP000694867">
    <property type="component" value="Unplaced"/>
</dbReference>
<gene>
    <name evidence="3" type="primary">LOC100908294</name>
</gene>
<protein>
    <submittedName>
        <fullName evidence="3">Motile sperm domain-containing protein 2-like</fullName>
    </submittedName>
</protein>
<dbReference type="AlphaFoldDB" id="A0AAJ7SHQ9"/>
<keyword evidence="2" id="KW-1185">Reference proteome</keyword>
<dbReference type="InterPro" id="IPR001251">
    <property type="entry name" value="CRAL-TRIO_dom"/>
</dbReference>
<dbReference type="InterPro" id="IPR036865">
    <property type="entry name" value="CRAL-TRIO_dom_sf"/>
</dbReference>
<accession>A0AAJ7SHQ9</accession>
<proteinExistence type="predicted"/>
<dbReference type="Gene3D" id="3.40.525.10">
    <property type="entry name" value="CRAL-TRIO lipid binding domain"/>
    <property type="match status" value="1"/>
</dbReference>
<organism evidence="2 3">
    <name type="scientific">Galendromus occidentalis</name>
    <name type="common">western predatory mite</name>
    <dbReference type="NCBI Taxonomy" id="34638"/>
    <lineage>
        <taxon>Eukaryota</taxon>
        <taxon>Metazoa</taxon>
        <taxon>Ecdysozoa</taxon>
        <taxon>Arthropoda</taxon>
        <taxon>Chelicerata</taxon>
        <taxon>Arachnida</taxon>
        <taxon>Acari</taxon>
        <taxon>Parasitiformes</taxon>
        <taxon>Mesostigmata</taxon>
        <taxon>Gamasina</taxon>
        <taxon>Phytoseioidea</taxon>
        <taxon>Phytoseiidae</taxon>
        <taxon>Typhlodrominae</taxon>
        <taxon>Galendromus</taxon>
    </lineage>
</organism>
<dbReference type="Pfam" id="PF00650">
    <property type="entry name" value="CRAL_TRIO"/>
    <property type="match status" value="1"/>
</dbReference>
<dbReference type="CDD" id="cd00170">
    <property type="entry name" value="SEC14"/>
    <property type="match status" value="1"/>
</dbReference>
<dbReference type="GO" id="GO:0140284">
    <property type="term" value="C:endoplasmic reticulum-endosome membrane contact site"/>
    <property type="evidence" value="ECO:0007669"/>
    <property type="project" value="TreeGrafter"/>
</dbReference>
<dbReference type="KEGG" id="goe:100908294"/>
<dbReference type="SMART" id="SM00516">
    <property type="entry name" value="SEC14"/>
    <property type="match status" value="1"/>
</dbReference>
<dbReference type="GO" id="GO:0012505">
    <property type="term" value="C:endomembrane system"/>
    <property type="evidence" value="ECO:0007669"/>
    <property type="project" value="TreeGrafter"/>
</dbReference>
<dbReference type="PANTHER" id="PTHR46384:SF1">
    <property type="entry name" value="MOTILE SPERM DOMAIN-CONTAINING PROTEIN 2"/>
    <property type="match status" value="1"/>
</dbReference>
<dbReference type="SUPFAM" id="SSF52087">
    <property type="entry name" value="CRAL/TRIO domain"/>
    <property type="match status" value="1"/>
</dbReference>
<dbReference type="PANTHER" id="PTHR46384">
    <property type="entry name" value="MOTILE SPERM DOMAIN-CONTAINING PROTEIN 2"/>
    <property type="match status" value="1"/>
</dbReference>
<feature type="domain" description="CRAL-TRIO" evidence="1">
    <location>
        <begin position="92"/>
        <end position="254"/>
    </location>
</feature>
<evidence type="ECO:0000313" key="2">
    <source>
        <dbReference type="Proteomes" id="UP000694867"/>
    </source>
</evidence>
<dbReference type="PROSITE" id="PS50191">
    <property type="entry name" value="CRAL_TRIO"/>
    <property type="match status" value="1"/>
</dbReference>
<sequence length="274" mass="31471">MGEPKKIKVINRLDVPPDLIGDFRNSLKEHFCQGSLERDEAIGPDLSLILEEYHLARILRRAKDSREAMKIFIEIIQWRRKFKPSDINPFAICAEAFQLGVIYFHGKTRGGAHILIIRGALIRKPRDSEEEDACRKYFIYFIEYAAMQIRGNITVLLDCHKTRIENLVIRELFQHMAYLKTMIDAFKTHYVDALDHVLVFDLPIVLNACWKTVRKMLPSEGADRTKIVNKKSVLKYISQENLPRLMGGTSQFVYTFDPGSGLPPGILHDLSAKA</sequence>
<reference evidence="3" key="1">
    <citation type="submission" date="2025-08" db="UniProtKB">
        <authorList>
            <consortium name="RefSeq"/>
        </authorList>
    </citation>
    <scope>IDENTIFICATION</scope>
</reference>
<dbReference type="RefSeq" id="XP_028968855.1">
    <property type="nucleotide sequence ID" value="XM_029113022.1"/>
</dbReference>
<evidence type="ECO:0000313" key="3">
    <source>
        <dbReference type="RefSeq" id="XP_028968855.1"/>
    </source>
</evidence>